<gene>
    <name evidence="5" type="ORF">AALO17_17010</name>
</gene>
<comment type="pathway">
    <text evidence="1">Carbohydrate metabolism; tricarboxylic acid cycle.</text>
</comment>
<evidence type="ECO:0000256" key="1">
    <source>
        <dbReference type="ARBA" id="ARBA00005163"/>
    </source>
</evidence>
<dbReference type="InterPro" id="IPR036969">
    <property type="entry name" value="Citrate_synthase_sf"/>
</dbReference>
<accession>A0A140DW08</accession>
<dbReference type="GO" id="GO:0005975">
    <property type="term" value="P:carbohydrate metabolic process"/>
    <property type="evidence" value="ECO:0007669"/>
    <property type="project" value="TreeGrafter"/>
</dbReference>
<reference evidence="5 6" key="1">
    <citation type="journal article" date="2016" name="Gut Pathog.">
        <title>Whole genome sequencing of "Faecalibaculum rodentium" ALO17, isolated from C57BL/6J laboratory mouse feces.</title>
        <authorList>
            <person name="Lim S."/>
            <person name="Chang D.H."/>
            <person name="Ahn S."/>
            <person name="Kim B.C."/>
        </authorList>
    </citation>
    <scope>NUCLEOTIDE SEQUENCE [LARGE SCALE GENOMIC DNA]</scope>
    <source>
        <strain evidence="5 6">Alo17</strain>
    </source>
</reference>
<dbReference type="InterPro" id="IPR002020">
    <property type="entry name" value="Citrate_synthase"/>
</dbReference>
<comment type="similarity">
    <text evidence="2">Belongs to the citrate synthase family.</text>
</comment>
<dbReference type="GO" id="GO:0036440">
    <property type="term" value="F:citrate synthase activity"/>
    <property type="evidence" value="ECO:0007669"/>
    <property type="project" value="UniProtKB-EC"/>
</dbReference>
<dbReference type="InterPro" id="IPR016142">
    <property type="entry name" value="Citrate_synth-like_lrg_a-sub"/>
</dbReference>
<dbReference type="Proteomes" id="UP000069771">
    <property type="component" value="Chromosome"/>
</dbReference>
<dbReference type="PANTHER" id="PTHR11739:SF4">
    <property type="entry name" value="CITRATE SYNTHASE, PEROXISOMAL"/>
    <property type="match status" value="1"/>
</dbReference>
<name>A0A140DW08_9FIRM</name>
<dbReference type="KEGG" id="fro:AALO17_17010"/>
<dbReference type="GO" id="GO:0005829">
    <property type="term" value="C:cytosol"/>
    <property type="evidence" value="ECO:0007669"/>
    <property type="project" value="TreeGrafter"/>
</dbReference>
<dbReference type="Gene3D" id="1.10.580.10">
    <property type="entry name" value="Citrate Synthase, domain 1"/>
    <property type="match status" value="1"/>
</dbReference>
<dbReference type="PRINTS" id="PR00143">
    <property type="entry name" value="CITRTSNTHASE"/>
</dbReference>
<proteinExistence type="inferred from homology"/>
<keyword evidence="4" id="KW-0808">Transferase</keyword>
<dbReference type="PATRIC" id="fig|1702221.3.peg.1657"/>
<dbReference type="UniPathway" id="UPA00223"/>
<protein>
    <recommendedName>
        <fullName evidence="3">citrate synthase (unknown stereospecificity)</fullName>
        <ecNumber evidence="3">2.3.3.16</ecNumber>
    </recommendedName>
</protein>
<evidence type="ECO:0000313" key="6">
    <source>
        <dbReference type="Proteomes" id="UP000069771"/>
    </source>
</evidence>
<keyword evidence="6" id="KW-1185">Reference proteome</keyword>
<dbReference type="GO" id="GO:0006099">
    <property type="term" value="P:tricarboxylic acid cycle"/>
    <property type="evidence" value="ECO:0007669"/>
    <property type="project" value="UniProtKB-UniPathway"/>
</dbReference>
<dbReference type="AlphaFoldDB" id="A0A140DW08"/>
<dbReference type="Pfam" id="PF00285">
    <property type="entry name" value="Citrate_synt"/>
    <property type="match status" value="1"/>
</dbReference>
<dbReference type="STRING" id="1702221.AALO17_17010"/>
<sequence>MAVKNLLYQIFRHVCSSFLHEKHYTKGNPDFVKNFQSCNKFHASCYNVKTTVMPPGIGMMTCKEGNCICMELEKDDLRALYNRSAENNLIDPSLYARYRVKQGLRNENGTGVKVGLTRICDVVGYQMIHGHKHDTEGQLIYRGYTIDELVRRQKEAGTAMGYETTAFLLIFGHLPDEQELQAFRTTLLHNIHTDFIAAKYPTSNLLNAMQIEVLKMYAQDDNPDNDRLEDRMVKGLSILASLPLFVFSCHTSEKLTAYPLPDGSLAENILYMDRQGGSFTAEEANVLDILLMIHADHGGGNNSAFTDVVLTSTGTDIYSCISAAMGSLKGPKHGGAANKMAQMYDAILEETGITTDPAVLEDVCWRLLSKDFGDRSGLIYGIGHAIYTKSDPRARMIREACRQLAAEKGEEEAFAMMEALEQTACRVMKKAKGVQVCANVDFYSGFAYRMLGIEPELFVPLFAISRTAGWIAHHLENRQNNRKLIRPANIYVGERL</sequence>
<dbReference type="PANTHER" id="PTHR11739">
    <property type="entry name" value="CITRATE SYNTHASE"/>
    <property type="match status" value="1"/>
</dbReference>
<organism evidence="5 6">
    <name type="scientific">Faecalibaculum rodentium</name>
    <dbReference type="NCBI Taxonomy" id="1702221"/>
    <lineage>
        <taxon>Bacteria</taxon>
        <taxon>Bacillati</taxon>
        <taxon>Bacillota</taxon>
        <taxon>Erysipelotrichia</taxon>
        <taxon>Erysipelotrichales</taxon>
        <taxon>Erysipelotrichaceae</taxon>
        <taxon>Faecalibaculum</taxon>
    </lineage>
</organism>
<dbReference type="EC" id="2.3.3.16" evidence="3"/>
<dbReference type="EMBL" id="CP011391">
    <property type="protein sequence ID" value="AMK54835.1"/>
    <property type="molecule type" value="Genomic_DNA"/>
</dbReference>
<dbReference type="NCBIfam" id="NF010635">
    <property type="entry name" value="PRK14032.1"/>
    <property type="match status" value="1"/>
</dbReference>
<evidence type="ECO:0000256" key="4">
    <source>
        <dbReference type="ARBA" id="ARBA00022679"/>
    </source>
</evidence>
<dbReference type="SUPFAM" id="SSF48256">
    <property type="entry name" value="Citrate synthase"/>
    <property type="match status" value="1"/>
</dbReference>
<evidence type="ECO:0000256" key="3">
    <source>
        <dbReference type="ARBA" id="ARBA00012972"/>
    </source>
</evidence>
<evidence type="ECO:0000313" key="5">
    <source>
        <dbReference type="EMBL" id="AMK54835.1"/>
    </source>
</evidence>
<dbReference type="InterPro" id="IPR016143">
    <property type="entry name" value="Citrate_synth-like_sm_a-sub"/>
</dbReference>
<evidence type="ECO:0000256" key="2">
    <source>
        <dbReference type="ARBA" id="ARBA00010566"/>
    </source>
</evidence>
<dbReference type="Gene3D" id="1.10.230.10">
    <property type="entry name" value="Cytochrome P450-Terp, domain 2"/>
    <property type="match status" value="1"/>
</dbReference>